<proteinExistence type="predicted"/>
<evidence type="ECO:0000313" key="1">
    <source>
        <dbReference type="EMBL" id="BBZ79953.1"/>
    </source>
</evidence>
<name>A0A6N4WHP1_9MYCO</name>
<dbReference type="InterPro" id="IPR010310">
    <property type="entry name" value="T7SS_ESAT-6-like"/>
</dbReference>
<accession>A0A6N4WHP1</accession>
<dbReference type="Gene3D" id="1.10.287.1060">
    <property type="entry name" value="ESAT-6-like"/>
    <property type="match status" value="1"/>
</dbReference>
<dbReference type="InterPro" id="IPR036689">
    <property type="entry name" value="ESAT-6-like_sf"/>
</dbReference>
<dbReference type="AlphaFoldDB" id="A0A6N4WHP1"/>
<protein>
    <submittedName>
        <fullName evidence="1">ESAT-6-like protein</fullName>
    </submittedName>
</protein>
<dbReference type="SUPFAM" id="SSF140453">
    <property type="entry name" value="EsxAB dimer-like"/>
    <property type="match status" value="1"/>
</dbReference>
<organism evidence="1 2">
    <name type="scientific">Mycolicibacterium anyangense</name>
    <dbReference type="NCBI Taxonomy" id="1431246"/>
    <lineage>
        <taxon>Bacteria</taxon>
        <taxon>Bacillati</taxon>
        <taxon>Actinomycetota</taxon>
        <taxon>Actinomycetes</taxon>
        <taxon>Mycobacteriales</taxon>
        <taxon>Mycobacteriaceae</taxon>
        <taxon>Mycolicibacterium</taxon>
    </lineage>
</organism>
<dbReference type="Pfam" id="PF06013">
    <property type="entry name" value="WXG100"/>
    <property type="match status" value="1"/>
</dbReference>
<dbReference type="Proteomes" id="UP000467249">
    <property type="component" value="Chromosome"/>
</dbReference>
<dbReference type="RefSeq" id="WP_163807262.1">
    <property type="nucleotide sequence ID" value="NZ_AP022620.1"/>
</dbReference>
<keyword evidence="2" id="KW-1185">Reference proteome</keyword>
<dbReference type="KEGG" id="many:MANY_52900"/>
<reference evidence="1 2" key="1">
    <citation type="journal article" date="2019" name="Emerg. Microbes Infect.">
        <title>Comprehensive subspecies identification of 175 nontuberculous mycobacteria species based on 7547 genomic profiles.</title>
        <authorList>
            <person name="Matsumoto Y."/>
            <person name="Kinjo T."/>
            <person name="Motooka D."/>
            <person name="Nabeya D."/>
            <person name="Jung N."/>
            <person name="Uechi K."/>
            <person name="Horii T."/>
            <person name="Iida T."/>
            <person name="Fujita J."/>
            <person name="Nakamura S."/>
        </authorList>
    </citation>
    <scope>NUCLEOTIDE SEQUENCE [LARGE SCALE GENOMIC DNA]</scope>
    <source>
        <strain evidence="1 2">JCM 30275</strain>
    </source>
</reference>
<gene>
    <name evidence="1" type="ORF">MANY_52900</name>
</gene>
<evidence type="ECO:0000313" key="2">
    <source>
        <dbReference type="Proteomes" id="UP000467249"/>
    </source>
</evidence>
<sequence length="96" mass="10560">MAEAFAVDLDGLADLIERMAEYQRVVDSMLEECDVVVAQLHTQWEGVASESHAAVHQQWKEGADLMRHALAQLRSAGSHAHTSYTGAVEANLKIWG</sequence>
<dbReference type="EMBL" id="AP022620">
    <property type="protein sequence ID" value="BBZ79953.1"/>
    <property type="molecule type" value="Genomic_DNA"/>
</dbReference>